<sequence>MAPHLDDGHLELYSASDGISSPVTYTPPASLNGLSHNSPSGHVSSSSASVKAVLPPTSYDEVHDLVCLGFGPASLSVAVATHDAIVDGRSLRADSRPPKIAFLEKQPEFAWHPGMLIPNAKMQISFIKDLATMRDPRSRFTFLNYLHSVGRLVDFINLSTFLPARAEFEDYLRWCASHFDHLVQYSQEAFSVTPDIVAEESIRTFTVKSRNVHTGRVTTIRSKNVLIGVGGQAKLPTVLDVQDSRVLHSSQYMSRIHQLLKDRDAPYKVAVVGGGQSAAEIFANIQILYPNSRTSLIMRSEFLRPSDDSPFINSVFNPEFTEDVWNRSPAYRKFLLTEARATNYGVVRLELIEALFERMYEQKRELGPDESRWPHRIYGGRNITSLEQSSKSLKLKMERFLVPNENSPIVDETSGSIHSETLYLDLIIAATGYQRRSHVDILKDMWNLLPKNSGLSNTPYDGWSVDQAGSRRCLAVDREYRVKFLPGTVEGGSGIYLQGCCEGTHGISDTLLSVLSIRSGEIVDAVFKSTY</sequence>
<comment type="catalytic activity">
    <reaction evidence="10">
        <text>L-ornithine + NADH + O2 = N(5)-hydroxy-L-ornithine + NAD(+) + H2O</text>
        <dbReference type="Rhea" id="RHEA:41512"/>
        <dbReference type="ChEBI" id="CHEBI:15377"/>
        <dbReference type="ChEBI" id="CHEBI:15379"/>
        <dbReference type="ChEBI" id="CHEBI:46911"/>
        <dbReference type="ChEBI" id="CHEBI:57540"/>
        <dbReference type="ChEBI" id="CHEBI:57945"/>
        <dbReference type="ChEBI" id="CHEBI:78275"/>
        <dbReference type="EC" id="1.14.13.196"/>
    </reaction>
</comment>
<keyword evidence="11" id="KW-0418">Kinase</keyword>
<dbReference type="EMBL" id="JAWDJO010000246">
    <property type="protein sequence ID" value="KAL1888757.1"/>
    <property type="molecule type" value="Genomic_DNA"/>
</dbReference>
<dbReference type="Gene3D" id="3.50.50.60">
    <property type="entry name" value="FAD/NAD(P)-binding domain"/>
    <property type="match status" value="1"/>
</dbReference>
<dbReference type="PANTHER" id="PTHR42802:SF1">
    <property type="entry name" value="L-ORNITHINE N(5)-MONOOXYGENASE"/>
    <property type="match status" value="1"/>
</dbReference>
<evidence type="ECO:0000256" key="1">
    <source>
        <dbReference type="ARBA" id="ARBA00001974"/>
    </source>
</evidence>
<comment type="catalytic activity">
    <reaction evidence="9">
        <text>L-ornithine + NADPH + O2 = N(5)-hydroxy-L-ornithine + NADP(+) + H2O</text>
        <dbReference type="Rhea" id="RHEA:41508"/>
        <dbReference type="ChEBI" id="CHEBI:15377"/>
        <dbReference type="ChEBI" id="CHEBI:15379"/>
        <dbReference type="ChEBI" id="CHEBI:46911"/>
        <dbReference type="ChEBI" id="CHEBI:57783"/>
        <dbReference type="ChEBI" id="CHEBI:58349"/>
        <dbReference type="ChEBI" id="CHEBI:78275"/>
        <dbReference type="EC" id="1.14.13.196"/>
    </reaction>
</comment>
<evidence type="ECO:0000256" key="8">
    <source>
        <dbReference type="ARBA" id="ARBA00023002"/>
    </source>
</evidence>
<keyword evidence="6" id="KW-0274">FAD</keyword>
<gene>
    <name evidence="11" type="primary">SID1</name>
    <name evidence="11" type="ORF">Cpir12675_006054</name>
</gene>
<dbReference type="PANTHER" id="PTHR42802">
    <property type="entry name" value="MONOOXYGENASE"/>
    <property type="match status" value="1"/>
</dbReference>
<keyword evidence="7" id="KW-0521">NADP</keyword>
<dbReference type="InterPro" id="IPR025700">
    <property type="entry name" value="Lys/Orn_oxygenase"/>
</dbReference>
<reference evidence="11 12" key="1">
    <citation type="journal article" date="2024" name="IMA Fungus">
        <title>IMA Genome - F19 : A genome assembly and annotation guide to empower mycologists, including annotated draft genome sequences of Ceratocystis pirilliformis, Diaporthe australafricana, Fusarium ophioides, Paecilomyces lecythidis, and Sporothrix stenoceras.</title>
        <authorList>
            <person name="Aylward J."/>
            <person name="Wilson A.M."/>
            <person name="Visagie C.M."/>
            <person name="Spraker J."/>
            <person name="Barnes I."/>
            <person name="Buitendag C."/>
            <person name="Ceriani C."/>
            <person name="Del Mar Angel L."/>
            <person name="du Plessis D."/>
            <person name="Fuchs T."/>
            <person name="Gasser K."/>
            <person name="Kramer D."/>
            <person name="Li W."/>
            <person name="Munsamy K."/>
            <person name="Piso A."/>
            <person name="Price J.L."/>
            <person name="Sonnekus B."/>
            <person name="Thomas C."/>
            <person name="van der Nest A."/>
            <person name="van Dijk A."/>
            <person name="van Heerden A."/>
            <person name="van Vuuren N."/>
            <person name="Yilmaz N."/>
            <person name="Duong T.A."/>
            <person name="van der Merwe N.A."/>
            <person name="Wingfield M.J."/>
            <person name="Wingfield B.D."/>
        </authorList>
    </citation>
    <scope>NUCLEOTIDE SEQUENCE [LARGE SCALE GENOMIC DNA]</scope>
    <source>
        <strain evidence="11 12">CMW 12675</strain>
    </source>
</reference>
<comment type="caution">
    <text evidence="11">The sequence shown here is derived from an EMBL/GenBank/DDBJ whole genome shotgun (WGS) entry which is preliminary data.</text>
</comment>
<comment type="cofactor">
    <cofactor evidence="1">
        <name>FAD</name>
        <dbReference type="ChEBI" id="CHEBI:57692"/>
    </cofactor>
</comment>
<evidence type="ECO:0000256" key="9">
    <source>
        <dbReference type="ARBA" id="ARBA00047598"/>
    </source>
</evidence>
<dbReference type="GO" id="GO:0016301">
    <property type="term" value="F:kinase activity"/>
    <property type="evidence" value="ECO:0007669"/>
    <property type="project" value="UniProtKB-KW"/>
</dbReference>
<dbReference type="PRINTS" id="PR00368">
    <property type="entry name" value="FADPNR"/>
</dbReference>
<dbReference type="EC" id="1.14.13.196" evidence="4"/>
<dbReference type="Pfam" id="PF13434">
    <property type="entry name" value="Lys_Orn_oxgnase"/>
    <property type="match status" value="1"/>
</dbReference>
<evidence type="ECO:0000256" key="10">
    <source>
        <dbReference type="ARBA" id="ARBA00049248"/>
    </source>
</evidence>
<evidence type="ECO:0000256" key="5">
    <source>
        <dbReference type="ARBA" id="ARBA00022630"/>
    </source>
</evidence>
<evidence type="ECO:0000313" key="11">
    <source>
        <dbReference type="EMBL" id="KAL1888757.1"/>
    </source>
</evidence>
<name>A0ABR3YLK2_9PEZI</name>
<dbReference type="Proteomes" id="UP001583280">
    <property type="component" value="Unassembled WGS sequence"/>
</dbReference>
<comment type="pathway">
    <text evidence="2">Siderophore biosynthesis.</text>
</comment>
<protein>
    <recommendedName>
        <fullName evidence="4">L-ornithine N(5)-monooxygenase [NAD(P)H]</fullName>
        <ecNumber evidence="4">1.14.13.196</ecNumber>
    </recommendedName>
</protein>
<organism evidence="11 12">
    <name type="scientific">Ceratocystis pirilliformis</name>
    <dbReference type="NCBI Taxonomy" id="259994"/>
    <lineage>
        <taxon>Eukaryota</taxon>
        <taxon>Fungi</taxon>
        <taxon>Dikarya</taxon>
        <taxon>Ascomycota</taxon>
        <taxon>Pezizomycotina</taxon>
        <taxon>Sordariomycetes</taxon>
        <taxon>Hypocreomycetidae</taxon>
        <taxon>Microascales</taxon>
        <taxon>Ceratocystidaceae</taxon>
        <taxon>Ceratocystis</taxon>
    </lineage>
</organism>
<keyword evidence="8 11" id="KW-0560">Oxidoreductase</keyword>
<evidence type="ECO:0000256" key="3">
    <source>
        <dbReference type="ARBA" id="ARBA00007588"/>
    </source>
</evidence>
<keyword evidence="11" id="KW-0808">Transferase</keyword>
<evidence type="ECO:0000256" key="7">
    <source>
        <dbReference type="ARBA" id="ARBA00022857"/>
    </source>
</evidence>
<proteinExistence type="inferred from homology"/>
<accession>A0ABR3YLK2</accession>
<dbReference type="GO" id="GO:0050326">
    <property type="term" value="F:taxifolin 8-monooxygenase activity"/>
    <property type="evidence" value="ECO:0007669"/>
    <property type="project" value="UniProtKB-EC"/>
</dbReference>
<dbReference type="InterPro" id="IPR036188">
    <property type="entry name" value="FAD/NAD-bd_sf"/>
</dbReference>
<evidence type="ECO:0000313" key="12">
    <source>
        <dbReference type="Proteomes" id="UP001583280"/>
    </source>
</evidence>
<evidence type="ECO:0000256" key="6">
    <source>
        <dbReference type="ARBA" id="ARBA00022827"/>
    </source>
</evidence>
<evidence type="ECO:0000256" key="4">
    <source>
        <dbReference type="ARBA" id="ARBA00012881"/>
    </source>
</evidence>
<keyword evidence="5" id="KW-0285">Flavoprotein</keyword>
<evidence type="ECO:0000256" key="2">
    <source>
        <dbReference type="ARBA" id="ARBA00004924"/>
    </source>
</evidence>
<dbReference type="SUPFAM" id="SSF51905">
    <property type="entry name" value="FAD/NAD(P)-binding domain"/>
    <property type="match status" value="1"/>
</dbReference>
<keyword evidence="12" id="KW-1185">Reference proteome</keyword>
<comment type="similarity">
    <text evidence="3">Belongs to the lysine N(6)-hydroxylase/L-ornithine N(5)-oxygenase family.</text>
</comment>